<dbReference type="STRING" id="1036808.A0A0C3DEE5"/>
<sequence>MCYPLSVHSNRWIAVRLEFVGSAIILCAVLLAITAAVNSDVDAGLNGSYALNTTGSLVSRHRYCEAEKNVVSAERIVHCAKELLSEVPHELLDKKPSCEWPTVGQVQFREYSAKYRPELDFVLKDISLTNMSAHNLLEISMKTGICGRTGAGKSSLLLALFHIIESSGTISIDGVDITQIGLHDLRSSISMAPQSPDL</sequence>
<dbReference type="HOGENOM" id="CLU_1378864_0_0_1"/>
<keyword evidence="5" id="KW-1133">Transmembrane helix</keyword>
<dbReference type="Pfam" id="PF00005">
    <property type="entry name" value="ABC_tran"/>
    <property type="match status" value="1"/>
</dbReference>
<dbReference type="Gene3D" id="3.40.50.300">
    <property type="entry name" value="P-loop containing nucleotide triphosphate hydrolases"/>
    <property type="match status" value="1"/>
</dbReference>
<protein>
    <recommendedName>
        <fullName evidence="6">ABC transporter domain-containing protein</fullName>
    </recommendedName>
</protein>
<evidence type="ECO:0000313" key="8">
    <source>
        <dbReference type="Proteomes" id="UP000053989"/>
    </source>
</evidence>
<gene>
    <name evidence="7" type="ORF">SCLCIDRAFT_126873</name>
</gene>
<dbReference type="GO" id="GO:0042626">
    <property type="term" value="F:ATPase-coupled transmembrane transporter activity"/>
    <property type="evidence" value="ECO:0007669"/>
    <property type="project" value="TreeGrafter"/>
</dbReference>
<dbReference type="InterPro" id="IPR003439">
    <property type="entry name" value="ABC_transporter-like_ATP-bd"/>
</dbReference>
<keyword evidence="4" id="KW-0067">ATP-binding</keyword>
<feature type="transmembrane region" description="Helical" evidence="5">
    <location>
        <begin position="12"/>
        <end position="37"/>
    </location>
</feature>
<keyword evidence="2" id="KW-0677">Repeat</keyword>
<dbReference type="GO" id="GO:0012505">
    <property type="term" value="C:endomembrane system"/>
    <property type="evidence" value="ECO:0007669"/>
    <property type="project" value="UniProtKB-SubCell"/>
</dbReference>
<organism evidence="7 8">
    <name type="scientific">Scleroderma citrinum Foug A</name>
    <dbReference type="NCBI Taxonomy" id="1036808"/>
    <lineage>
        <taxon>Eukaryota</taxon>
        <taxon>Fungi</taxon>
        <taxon>Dikarya</taxon>
        <taxon>Basidiomycota</taxon>
        <taxon>Agaricomycotina</taxon>
        <taxon>Agaricomycetes</taxon>
        <taxon>Agaricomycetidae</taxon>
        <taxon>Boletales</taxon>
        <taxon>Sclerodermatineae</taxon>
        <taxon>Sclerodermataceae</taxon>
        <taxon>Scleroderma</taxon>
    </lineage>
</organism>
<keyword evidence="8" id="KW-1185">Reference proteome</keyword>
<keyword evidence="5" id="KW-0812">Transmembrane</keyword>
<dbReference type="GO" id="GO:0000329">
    <property type="term" value="C:fungal-type vacuole membrane"/>
    <property type="evidence" value="ECO:0007669"/>
    <property type="project" value="UniProtKB-ARBA"/>
</dbReference>
<reference evidence="8" key="2">
    <citation type="submission" date="2015-01" db="EMBL/GenBank/DDBJ databases">
        <title>Evolutionary Origins and Diversification of the Mycorrhizal Mutualists.</title>
        <authorList>
            <consortium name="DOE Joint Genome Institute"/>
            <consortium name="Mycorrhizal Genomics Consortium"/>
            <person name="Kohler A."/>
            <person name="Kuo A."/>
            <person name="Nagy L.G."/>
            <person name="Floudas D."/>
            <person name="Copeland A."/>
            <person name="Barry K.W."/>
            <person name="Cichocki N."/>
            <person name="Veneault-Fourrey C."/>
            <person name="LaButti K."/>
            <person name="Lindquist E.A."/>
            <person name="Lipzen A."/>
            <person name="Lundell T."/>
            <person name="Morin E."/>
            <person name="Murat C."/>
            <person name="Riley R."/>
            <person name="Ohm R."/>
            <person name="Sun H."/>
            <person name="Tunlid A."/>
            <person name="Henrissat B."/>
            <person name="Grigoriev I.V."/>
            <person name="Hibbett D.S."/>
            <person name="Martin F."/>
        </authorList>
    </citation>
    <scope>NUCLEOTIDE SEQUENCE [LARGE SCALE GENOMIC DNA]</scope>
    <source>
        <strain evidence="8">Foug A</strain>
    </source>
</reference>
<evidence type="ECO:0000256" key="2">
    <source>
        <dbReference type="ARBA" id="ARBA00022737"/>
    </source>
</evidence>
<dbReference type="InParanoid" id="A0A0C3DEE5"/>
<proteinExistence type="predicted"/>
<evidence type="ECO:0000313" key="7">
    <source>
        <dbReference type="EMBL" id="KIM59065.1"/>
    </source>
</evidence>
<evidence type="ECO:0000256" key="3">
    <source>
        <dbReference type="ARBA" id="ARBA00022741"/>
    </source>
</evidence>
<dbReference type="GO" id="GO:0005524">
    <property type="term" value="F:ATP binding"/>
    <property type="evidence" value="ECO:0007669"/>
    <property type="project" value="UniProtKB-KW"/>
</dbReference>
<dbReference type="GO" id="GO:0016887">
    <property type="term" value="F:ATP hydrolysis activity"/>
    <property type="evidence" value="ECO:0007669"/>
    <property type="project" value="InterPro"/>
</dbReference>
<dbReference type="PANTHER" id="PTHR24223">
    <property type="entry name" value="ATP-BINDING CASSETTE SUB-FAMILY C"/>
    <property type="match status" value="1"/>
</dbReference>
<accession>A0A0C3DEE5</accession>
<reference evidence="7 8" key="1">
    <citation type="submission" date="2014-04" db="EMBL/GenBank/DDBJ databases">
        <authorList>
            <consortium name="DOE Joint Genome Institute"/>
            <person name="Kuo A."/>
            <person name="Kohler A."/>
            <person name="Nagy L.G."/>
            <person name="Floudas D."/>
            <person name="Copeland A."/>
            <person name="Barry K.W."/>
            <person name="Cichocki N."/>
            <person name="Veneault-Fourrey C."/>
            <person name="LaButti K."/>
            <person name="Lindquist E.A."/>
            <person name="Lipzen A."/>
            <person name="Lundell T."/>
            <person name="Morin E."/>
            <person name="Murat C."/>
            <person name="Sun H."/>
            <person name="Tunlid A."/>
            <person name="Henrissat B."/>
            <person name="Grigoriev I.V."/>
            <person name="Hibbett D.S."/>
            <person name="Martin F."/>
            <person name="Nordberg H.P."/>
            <person name="Cantor M.N."/>
            <person name="Hua S.X."/>
        </authorList>
    </citation>
    <scope>NUCLEOTIDE SEQUENCE [LARGE SCALE GENOMIC DNA]</scope>
    <source>
        <strain evidence="7 8">Foug A</strain>
    </source>
</reference>
<evidence type="ECO:0000256" key="4">
    <source>
        <dbReference type="ARBA" id="ARBA00022840"/>
    </source>
</evidence>
<evidence type="ECO:0000259" key="6">
    <source>
        <dbReference type="Pfam" id="PF00005"/>
    </source>
</evidence>
<keyword evidence="3" id="KW-0547">Nucleotide-binding</keyword>
<dbReference type="SUPFAM" id="SSF52540">
    <property type="entry name" value="P-loop containing nucleoside triphosphate hydrolases"/>
    <property type="match status" value="1"/>
</dbReference>
<feature type="domain" description="ABC transporter" evidence="6">
    <location>
        <begin position="142"/>
        <end position="196"/>
    </location>
</feature>
<evidence type="ECO:0000256" key="5">
    <source>
        <dbReference type="SAM" id="Phobius"/>
    </source>
</evidence>
<dbReference type="AlphaFoldDB" id="A0A0C3DEE5"/>
<evidence type="ECO:0000256" key="1">
    <source>
        <dbReference type="ARBA" id="ARBA00004127"/>
    </source>
</evidence>
<dbReference type="OrthoDB" id="2691650at2759"/>
<dbReference type="Proteomes" id="UP000053989">
    <property type="component" value="Unassembled WGS sequence"/>
</dbReference>
<dbReference type="InterPro" id="IPR050173">
    <property type="entry name" value="ABC_transporter_C-like"/>
</dbReference>
<comment type="subcellular location">
    <subcellularLocation>
        <location evidence="1">Endomembrane system</location>
        <topology evidence="1">Multi-pass membrane protein</topology>
    </subcellularLocation>
</comment>
<dbReference type="PANTHER" id="PTHR24223:SF443">
    <property type="entry name" value="MULTIDRUG-RESISTANCE LIKE PROTEIN 1, ISOFORM I"/>
    <property type="match status" value="1"/>
</dbReference>
<dbReference type="EMBL" id="KN822078">
    <property type="protein sequence ID" value="KIM59065.1"/>
    <property type="molecule type" value="Genomic_DNA"/>
</dbReference>
<keyword evidence="5" id="KW-0472">Membrane</keyword>
<dbReference type="InterPro" id="IPR027417">
    <property type="entry name" value="P-loop_NTPase"/>
</dbReference>
<name>A0A0C3DEE5_9AGAM</name>